<dbReference type="InterPro" id="IPR036322">
    <property type="entry name" value="WD40_repeat_dom_sf"/>
</dbReference>
<feature type="compositionally biased region" description="Acidic residues" evidence="4">
    <location>
        <begin position="527"/>
        <end position="548"/>
    </location>
</feature>
<feature type="repeat" description="WD" evidence="3">
    <location>
        <begin position="55"/>
        <end position="86"/>
    </location>
</feature>
<feature type="region of interest" description="Disordered" evidence="4">
    <location>
        <begin position="402"/>
        <end position="426"/>
    </location>
</feature>
<comment type="caution">
    <text evidence="5">The sequence shown here is derived from an EMBL/GenBank/DDBJ whole genome shotgun (WGS) entry which is preliminary data.</text>
</comment>
<keyword evidence="6" id="KW-1185">Reference proteome</keyword>
<evidence type="ECO:0000256" key="4">
    <source>
        <dbReference type="SAM" id="MobiDB-lite"/>
    </source>
</evidence>
<dbReference type="PROSITE" id="PS50082">
    <property type="entry name" value="WD_REPEATS_2"/>
    <property type="match status" value="2"/>
</dbReference>
<dbReference type="PANTHER" id="PTHR15574">
    <property type="entry name" value="WD REPEAT DOMAIN-CONTAINING FAMILY"/>
    <property type="match status" value="1"/>
</dbReference>
<protein>
    <recommendedName>
        <fullName evidence="7">WD40 domain-containing protein</fullName>
    </recommendedName>
</protein>
<dbReference type="GO" id="GO:0005737">
    <property type="term" value="C:cytoplasm"/>
    <property type="evidence" value="ECO:0007669"/>
    <property type="project" value="TreeGrafter"/>
</dbReference>
<evidence type="ECO:0000313" key="5">
    <source>
        <dbReference type="EMBL" id="GMS80164.1"/>
    </source>
</evidence>
<evidence type="ECO:0000256" key="2">
    <source>
        <dbReference type="ARBA" id="ARBA00022737"/>
    </source>
</evidence>
<dbReference type="GO" id="GO:0045717">
    <property type="term" value="P:negative regulation of fatty acid biosynthetic process"/>
    <property type="evidence" value="ECO:0007669"/>
    <property type="project" value="TreeGrafter"/>
</dbReference>
<dbReference type="PANTHER" id="PTHR15574:SF43">
    <property type="entry name" value="DDB1- AND CUL4-ASSOCIATED FACTOR 5"/>
    <property type="match status" value="1"/>
</dbReference>
<feature type="non-terminal residue" evidence="5">
    <location>
        <position position="1"/>
    </location>
</feature>
<dbReference type="InterPro" id="IPR045151">
    <property type="entry name" value="DCAF8"/>
</dbReference>
<dbReference type="SUPFAM" id="SSF50978">
    <property type="entry name" value="WD40 repeat-like"/>
    <property type="match status" value="1"/>
</dbReference>
<dbReference type="InterPro" id="IPR001680">
    <property type="entry name" value="WD40_rpt"/>
</dbReference>
<dbReference type="Gene3D" id="2.130.10.10">
    <property type="entry name" value="YVTN repeat-like/Quinoprotein amine dehydrogenase"/>
    <property type="match status" value="2"/>
</dbReference>
<dbReference type="EMBL" id="BTSX01000001">
    <property type="protein sequence ID" value="GMS80164.1"/>
    <property type="molecule type" value="Genomic_DNA"/>
</dbReference>
<dbReference type="PROSITE" id="PS50294">
    <property type="entry name" value="WD_REPEATS_REGION"/>
    <property type="match status" value="2"/>
</dbReference>
<dbReference type="SMART" id="SM00320">
    <property type="entry name" value="WD40"/>
    <property type="match status" value="4"/>
</dbReference>
<dbReference type="InterPro" id="IPR015943">
    <property type="entry name" value="WD40/YVTN_repeat-like_dom_sf"/>
</dbReference>
<proteinExistence type="predicted"/>
<dbReference type="Pfam" id="PF00400">
    <property type="entry name" value="WD40"/>
    <property type="match status" value="2"/>
</dbReference>
<keyword evidence="2" id="KW-0677">Repeat</keyword>
<feature type="repeat" description="WD" evidence="3">
    <location>
        <begin position="351"/>
        <end position="383"/>
    </location>
</feature>
<keyword evidence="1 3" id="KW-0853">WD repeat</keyword>
<evidence type="ECO:0008006" key="7">
    <source>
        <dbReference type="Google" id="ProtNLM"/>
    </source>
</evidence>
<feature type="region of interest" description="Disordered" evidence="4">
    <location>
        <begin position="448"/>
        <end position="489"/>
    </location>
</feature>
<gene>
    <name evidence="5" type="ORF">PENTCL1PPCAC_2339</name>
</gene>
<feature type="compositionally biased region" description="Basic residues" evidence="4">
    <location>
        <begin position="413"/>
        <end position="426"/>
    </location>
</feature>
<feature type="compositionally biased region" description="Acidic residues" evidence="4">
    <location>
        <begin position="462"/>
        <end position="471"/>
    </location>
</feature>
<dbReference type="Proteomes" id="UP001432027">
    <property type="component" value="Unassembled WGS sequence"/>
</dbReference>
<organism evidence="5 6">
    <name type="scientific">Pristionchus entomophagus</name>
    <dbReference type="NCBI Taxonomy" id="358040"/>
    <lineage>
        <taxon>Eukaryota</taxon>
        <taxon>Metazoa</taxon>
        <taxon>Ecdysozoa</taxon>
        <taxon>Nematoda</taxon>
        <taxon>Chromadorea</taxon>
        <taxon>Rhabditida</taxon>
        <taxon>Rhabditina</taxon>
        <taxon>Diplogasteromorpha</taxon>
        <taxon>Diplogasteroidea</taxon>
        <taxon>Neodiplogasteridae</taxon>
        <taxon>Pristionchus</taxon>
    </lineage>
</organism>
<evidence type="ECO:0000313" key="6">
    <source>
        <dbReference type="Proteomes" id="UP001432027"/>
    </source>
</evidence>
<accession>A0AAV5SBJ6</accession>
<feature type="region of interest" description="Disordered" evidence="4">
    <location>
        <begin position="524"/>
        <end position="549"/>
    </location>
</feature>
<evidence type="ECO:0000256" key="3">
    <source>
        <dbReference type="PROSITE-ProRule" id="PRU00221"/>
    </source>
</evidence>
<reference evidence="5" key="1">
    <citation type="submission" date="2023-10" db="EMBL/GenBank/DDBJ databases">
        <title>Genome assembly of Pristionchus species.</title>
        <authorList>
            <person name="Yoshida K."/>
            <person name="Sommer R.J."/>
        </authorList>
    </citation>
    <scope>NUCLEOTIDE SEQUENCE</scope>
    <source>
        <strain evidence="5">RS0144</strain>
    </source>
</reference>
<name>A0AAV5SBJ6_9BILA</name>
<dbReference type="AlphaFoldDB" id="A0AAV5SBJ6"/>
<sequence>SHDINSYVINRSFGLGTSKRGSILPSHPTATIKHPRFLCFSLENFDEQQIYQKDVIGHYGCINALEFSPNEEMVVSGGDDRRVCIWATDELLYNKSPKMRGKMARKHYSNIFALAFDPDSRVVYSAGNDYYFVSSDITSGAQLFGMQGTHGVHDISVNMRSGEVLVTRCGGRDALYFHDPRTNRPTATITIMADYRGRAQIYSAQFNPDPSSSLIGMCGEEFGVCFRDRRNLAKPLFSRDPCEEGRNAMYGGWNRNGTKFAHLVSKGAPRVYDFKECAIYDMSPSTYKNSHTIKSIEWLDDDWFVTGSDDFNIYGWCTKNLTTSQESRQESDTRFKLIWKDDSERVPRACLVGHRSIVNHARFSSRYQFLVSSGVEKIIKVWNNRSFPDAFVTPRLRRKGTMETVGEEGSGLLRRRGNGGRFRRKKTAESGRMLRYFDSLIAMDDGDIMSEDGLDSGSSDESLSEEEDEDSSSGGQGISGLVEDTDSRDGIRRIPDTRLIFHNDRSIIVGGDGEEEEDLMMHPYESDTSDGELDVTMDDQDESDSTDDDVAHLPLAGIRMRHSGLFRYLLNRPLSSLSSSSDSSQDNNPTTND</sequence>
<evidence type="ECO:0000256" key="1">
    <source>
        <dbReference type="ARBA" id="ARBA00022574"/>
    </source>
</evidence>
<dbReference type="GO" id="GO:0080008">
    <property type="term" value="C:Cul4-RING E3 ubiquitin ligase complex"/>
    <property type="evidence" value="ECO:0007669"/>
    <property type="project" value="TreeGrafter"/>
</dbReference>